<feature type="domain" description="DUF2089" evidence="2">
    <location>
        <begin position="9"/>
        <end position="40"/>
    </location>
</feature>
<dbReference type="AlphaFoldDB" id="A0A1G9EAX0"/>
<evidence type="ECO:0008006" key="5">
    <source>
        <dbReference type="Google" id="ProtNLM"/>
    </source>
</evidence>
<dbReference type="OrthoDB" id="9797643at2"/>
<dbReference type="InterPro" id="IPR042070">
    <property type="entry name" value="PucR_C-HTH_sf"/>
</dbReference>
<evidence type="ECO:0000313" key="4">
    <source>
        <dbReference type="Proteomes" id="UP000198718"/>
    </source>
</evidence>
<evidence type="ECO:0000259" key="2">
    <source>
        <dbReference type="Pfam" id="PF22747"/>
    </source>
</evidence>
<dbReference type="Pfam" id="PF09862">
    <property type="entry name" value="DUF2089"/>
    <property type="match status" value="1"/>
</dbReference>
<dbReference type="Gene3D" id="1.10.10.2840">
    <property type="entry name" value="PucR C-terminal helix-turn-helix domain"/>
    <property type="match status" value="1"/>
</dbReference>
<feature type="domain" description="DUF2089" evidence="1">
    <location>
        <begin position="42"/>
        <end position="87"/>
    </location>
</feature>
<dbReference type="InterPro" id="IPR053957">
    <property type="entry name" value="DUF2089_Zn_ribbon"/>
</dbReference>
<gene>
    <name evidence="3" type="ORF">SAMN05660472_01894</name>
</gene>
<evidence type="ECO:0000313" key="3">
    <source>
        <dbReference type="EMBL" id="SDK73254.1"/>
    </source>
</evidence>
<accession>A0A1G9EAX0</accession>
<dbReference type="InterPro" id="IPR018658">
    <property type="entry name" value="DUF2089"/>
</dbReference>
<organism evidence="3 4">
    <name type="scientific">Natronincola ferrireducens</name>
    <dbReference type="NCBI Taxonomy" id="393762"/>
    <lineage>
        <taxon>Bacteria</taxon>
        <taxon>Bacillati</taxon>
        <taxon>Bacillota</taxon>
        <taxon>Clostridia</taxon>
        <taxon>Peptostreptococcales</taxon>
        <taxon>Natronincolaceae</taxon>
        <taxon>Natronincola</taxon>
    </lineage>
</organism>
<name>A0A1G9EAX0_9FIRM</name>
<proteinExistence type="predicted"/>
<dbReference type="Pfam" id="PF22747">
    <property type="entry name" value="Zn_ribbon_DUF2089"/>
    <property type="match status" value="1"/>
</dbReference>
<protein>
    <recommendedName>
        <fullName evidence="5">DUF2089 domain-containing protein</fullName>
    </recommendedName>
</protein>
<dbReference type="EMBL" id="FNFP01000003">
    <property type="protein sequence ID" value="SDK73254.1"/>
    <property type="molecule type" value="Genomic_DNA"/>
</dbReference>
<evidence type="ECO:0000259" key="1">
    <source>
        <dbReference type="Pfam" id="PF09862"/>
    </source>
</evidence>
<keyword evidence="4" id="KW-1185">Reference proteome</keyword>
<dbReference type="Proteomes" id="UP000198718">
    <property type="component" value="Unassembled WGS sequence"/>
</dbReference>
<sequence length="96" mass="10828">MNYKAPSQCPICQDELHITRMGCMTCKTNLEGQFTGCKFCKLPEEQLEFIEVFIKCRGNIKDVEKELGISYPTVRNRLEGVIQALGYSIDKGEGSC</sequence>
<dbReference type="RefSeq" id="WP_090553452.1">
    <property type="nucleotide sequence ID" value="NZ_FNFP01000003.1"/>
</dbReference>
<reference evidence="3 4" key="1">
    <citation type="submission" date="2016-10" db="EMBL/GenBank/DDBJ databases">
        <authorList>
            <person name="de Groot N.N."/>
        </authorList>
    </citation>
    <scope>NUCLEOTIDE SEQUENCE [LARGE SCALE GENOMIC DNA]</scope>
    <source>
        <strain evidence="3 4">DSM 18346</strain>
    </source>
</reference>